<evidence type="ECO:0000313" key="2">
    <source>
        <dbReference type="EMBL" id="UMM43988.1"/>
    </source>
</evidence>
<gene>
    <name evidence="2" type="ORF">L5515_019273</name>
</gene>
<proteinExistence type="predicted"/>
<evidence type="ECO:0000313" key="3">
    <source>
        <dbReference type="Proteomes" id="UP000829354"/>
    </source>
</evidence>
<sequence>MLNVNSSGIMESSESSKQNVDFDSVRFATMCNPPKDRDVGEINLENVPSYVVEESHLEIIRAADPQDIVEFDTKNDIQLVEYSAYDDRKDTVSTNQEDNNDSPNSSQGSVPALDFDTEHGYVTAPEPESDCRQV</sequence>
<protein>
    <submittedName>
        <fullName evidence="2">Uncharacterized protein</fullName>
    </submittedName>
</protein>
<reference evidence="2 3" key="1">
    <citation type="submission" date="2022-04" db="EMBL/GenBank/DDBJ databases">
        <title>Chromosome-level reference genomes for two strains of Caenorhabditis briggsae: an improved platform for comparative genomics.</title>
        <authorList>
            <person name="Stevens L."/>
            <person name="Andersen E."/>
        </authorList>
    </citation>
    <scope>NUCLEOTIDE SEQUENCE [LARGE SCALE GENOMIC DNA]</scope>
    <source>
        <strain evidence="2">VX34</strain>
        <tissue evidence="2">Whole-organism</tissue>
    </source>
</reference>
<evidence type="ECO:0000256" key="1">
    <source>
        <dbReference type="SAM" id="MobiDB-lite"/>
    </source>
</evidence>
<dbReference type="AlphaFoldDB" id="A0AAE9FK21"/>
<dbReference type="Proteomes" id="UP000829354">
    <property type="component" value="Chromosome X"/>
</dbReference>
<accession>A0AAE9FK21</accession>
<keyword evidence="3" id="KW-1185">Reference proteome</keyword>
<name>A0AAE9FK21_CAEBR</name>
<organism evidence="2 3">
    <name type="scientific">Caenorhabditis briggsae</name>
    <dbReference type="NCBI Taxonomy" id="6238"/>
    <lineage>
        <taxon>Eukaryota</taxon>
        <taxon>Metazoa</taxon>
        <taxon>Ecdysozoa</taxon>
        <taxon>Nematoda</taxon>
        <taxon>Chromadorea</taxon>
        <taxon>Rhabditida</taxon>
        <taxon>Rhabditina</taxon>
        <taxon>Rhabditomorpha</taxon>
        <taxon>Rhabditoidea</taxon>
        <taxon>Rhabditidae</taxon>
        <taxon>Peloderinae</taxon>
        <taxon>Caenorhabditis</taxon>
    </lineage>
</organism>
<feature type="region of interest" description="Disordered" evidence="1">
    <location>
        <begin position="82"/>
        <end position="134"/>
    </location>
</feature>
<dbReference type="EMBL" id="CP092625">
    <property type="protein sequence ID" value="UMM43988.1"/>
    <property type="molecule type" value="Genomic_DNA"/>
</dbReference>
<feature type="compositionally biased region" description="Polar residues" evidence="1">
    <location>
        <begin position="92"/>
        <end position="109"/>
    </location>
</feature>